<dbReference type="EMBL" id="JAIQCV010000008">
    <property type="protein sequence ID" value="KAH1072580.1"/>
    <property type="molecule type" value="Genomic_DNA"/>
</dbReference>
<comment type="caution">
    <text evidence="1">The sequence shown here is derived from an EMBL/GenBank/DDBJ whole genome shotgun (WGS) entry which is preliminary data.</text>
</comment>
<keyword evidence="2" id="KW-1185">Reference proteome</keyword>
<evidence type="ECO:0008006" key="3">
    <source>
        <dbReference type="Google" id="ProtNLM"/>
    </source>
</evidence>
<evidence type="ECO:0000313" key="1">
    <source>
        <dbReference type="EMBL" id="KAH1072580.1"/>
    </source>
</evidence>
<evidence type="ECO:0000313" key="2">
    <source>
        <dbReference type="Proteomes" id="UP000828251"/>
    </source>
</evidence>
<proteinExistence type="predicted"/>
<dbReference type="AlphaFoldDB" id="A0A9D3V5J1"/>
<sequence length="94" mass="10618">MTVDFGLTSLGEGQSIVRPSFFNDEGYSYWSTKMKFFIEVNGYFVWKIIINSGLEVGKDEDDRDANDKNKAQLNAKAINTLFCALSLNEYNSVS</sequence>
<dbReference type="OrthoDB" id="1001852at2759"/>
<name>A0A9D3V5J1_9ROSI</name>
<organism evidence="1 2">
    <name type="scientific">Gossypium stocksii</name>
    <dbReference type="NCBI Taxonomy" id="47602"/>
    <lineage>
        <taxon>Eukaryota</taxon>
        <taxon>Viridiplantae</taxon>
        <taxon>Streptophyta</taxon>
        <taxon>Embryophyta</taxon>
        <taxon>Tracheophyta</taxon>
        <taxon>Spermatophyta</taxon>
        <taxon>Magnoliopsida</taxon>
        <taxon>eudicotyledons</taxon>
        <taxon>Gunneridae</taxon>
        <taxon>Pentapetalae</taxon>
        <taxon>rosids</taxon>
        <taxon>malvids</taxon>
        <taxon>Malvales</taxon>
        <taxon>Malvaceae</taxon>
        <taxon>Malvoideae</taxon>
        <taxon>Gossypium</taxon>
    </lineage>
</organism>
<protein>
    <recommendedName>
        <fullName evidence="3">DUF4219 domain-containing protein</fullName>
    </recommendedName>
</protein>
<dbReference type="Proteomes" id="UP000828251">
    <property type="component" value="Unassembled WGS sequence"/>
</dbReference>
<accession>A0A9D3V5J1</accession>
<gene>
    <name evidence="1" type="ORF">J1N35_024908</name>
</gene>
<reference evidence="1 2" key="1">
    <citation type="journal article" date="2021" name="Plant Biotechnol. J.">
        <title>Multi-omics assisted identification of the key and species-specific regulatory components of drought-tolerant mechanisms in Gossypium stocksii.</title>
        <authorList>
            <person name="Yu D."/>
            <person name="Ke L."/>
            <person name="Zhang D."/>
            <person name="Wu Y."/>
            <person name="Sun Y."/>
            <person name="Mei J."/>
            <person name="Sun J."/>
            <person name="Sun Y."/>
        </authorList>
    </citation>
    <scope>NUCLEOTIDE SEQUENCE [LARGE SCALE GENOMIC DNA]</scope>
    <source>
        <strain evidence="2">cv. E1</strain>
        <tissue evidence="1">Leaf</tissue>
    </source>
</reference>